<dbReference type="eggNOG" id="COG3946">
    <property type="taxonomic scope" value="Bacteria"/>
</dbReference>
<dbReference type="PATRIC" id="fig|158500.4.peg.1729"/>
<dbReference type="OrthoDB" id="9807916at2"/>
<dbReference type="Proteomes" id="UP000094626">
    <property type="component" value="Plasmid pSA1"/>
</dbReference>
<protein>
    <submittedName>
        <fullName evidence="2">Type IV secretion system protein VirJ</fullName>
    </submittedName>
    <submittedName>
        <fullName evidence="3">Type IV secretory pathway VirJ component-like protein</fullName>
    </submittedName>
</protein>
<dbReference type="AlphaFoldDB" id="A0A031K151"/>
<organism evidence="3 4">
    <name type="scientific">Novosphingobium resinovorum</name>
    <dbReference type="NCBI Taxonomy" id="158500"/>
    <lineage>
        <taxon>Bacteria</taxon>
        <taxon>Pseudomonadati</taxon>
        <taxon>Pseudomonadota</taxon>
        <taxon>Alphaproteobacteria</taxon>
        <taxon>Sphingomonadales</taxon>
        <taxon>Sphingomonadaceae</taxon>
        <taxon>Novosphingobium</taxon>
    </lineage>
</organism>
<reference evidence="5" key="3">
    <citation type="journal article" date="2017" name="J. Biotechnol.">
        <title>Complete genome sequence of Novosphingobium resinovorum SA1, a versatile xenobiotic-degrading bacterium capable of utilizing sulfanilic acid.</title>
        <authorList>
            <person name="Hegedus B."/>
            <person name="Kos P.B."/>
            <person name="Balint B."/>
            <person name="Maroti G."/>
            <person name="Gan H.M."/>
            <person name="Perei K."/>
            <person name="Rakhely G."/>
        </authorList>
    </citation>
    <scope>NUCLEOTIDE SEQUENCE [LARGE SCALE GENOMIC DNA]</scope>
    <source>
        <strain evidence="5">SA1</strain>
    </source>
</reference>
<sequence>MSRVRTRFAIGLFALAAVGLTALAAPVLGLLGTESIVMFPAAEPHPRVAAVFLSGDMGFHFGMGEKVAAAVAAKGVPVVGVASPVVFATHRTRAEADAVVAGAVRLALTRTGASRVVLMGQSYGADILATTAPDLPPDLRARVLAIDLTVPAHDVYFRADPVGLAYLGKPDAHPLLAMRGVDWAPVVCVYGLEEKGSLCPSLAGRARVIGLSGDHYLGHDAPRLIATTLRALHEVAPEAGLQP</sequence>
<dbReference type="EMBL" id="CP017076">
    <property type="protein sequence ID" value="AOR79042.1"/>
    <property type="molecule type" value="Genomic_DNA"/>
</dbReference>
<reference evidence="3 4" key="1">
    <citation type="submission" date="2014-03" db="EMBL/GenBank/DDBJ databases">
        <title>Whole genome sequence of Novosphingobium resinovorum KF1.</title>
        <authorList>
            <person name="Gan H.M."/>
            <person name="Gan H.Y."/>
            <person name="Chew T.H."/>
            <person name="Savka M.A."/>
        </authorList>
    </citation>
    <scope>NUCLEOTIDE SEQUENCE [LARGE SCALE GENOMIC DNA]</scope>
    <source>
        <strain evidence="3 4">KF1</strain>
    </source>
</reference>
<dbReference type="Proteomes" id="UP000024329">
    <property type="component" value="Unassembled WGS sequence"/>
</dbReference>
<keyword evidence="5" id="KW-1185">Reference proteome</keyword>
<dbReference type="InterPro" id="IPR010333">
    <property type="entry name" value="VirJ"/>
</dbReference>
<dbReference type="SUPFAM" id="SSF53474">
    <property type="entry name" value="alpha/beta-Hydrolases"/>
    <property type="match status" value="1"/>
</dbReference>
<dbReference type="KEGG" id="nre:BES08_19290"/>
<proteinExistence type="predicted"/>
<gene>
    <name evidence="2" type="ORF">BES08_19290</name>
    <name evidence="3" type="ORF">BV97_01687</name>
</gene>
<dbReference type="InterPro" id="IPR029058">
    <property type="entry name" value="AB_hydrolase_fold"/>
</dbReference>
<evidence type="ECO:0000313" key="3">
    <source>
        <dbReference type="EMBL" id="EZP82763.1"/>
    </source>
</evidence>
<dbReference type="RefSeq" id="WP_008831649.1">
    <property type="nucleotide sequence ID" value="NZ_CP017076.1"/>
</dbReference>
<evidence type="ECO:0000313" key="4">
    <source>
        <dbReference type="Proteomes" id="UP000024329"/>
    </source>
</evidence>
<dbReference type="Pfam" id="PF06057">
    <property type="entry name" value="VirJ"/>
    <property type="match status" value="1"/>
</dbReference>
<keyword evidence="2" id="KW-0614">Plasmid</keyword>
<dbReference type="Gene3D" id="3.40.50.1820">
    <property type="entry name" value="alpha/beta hydrolase"/>
    <property type="match status" value="1"/>
</dbReference>
<dbReference type="EMBL" id="JFYZ01000005">
    <property type="protein sequence ID" value="EZP82763.1"/>
    <property type="molecule type" value="Genomic_DNA"/>
</dbReference>
<evidence type="ECO:0000259" key="1">
    <source>
        <dbReference type="Pfam" id="PF06057"/>
    </source>
</evidence>
<feature type="domain" description="Bacterial virulence" evidence="1">
    <location>
        <begin position="49"/>
        <end position="234"/>
    </location>
</feature>
<dbReference type="ESTHER" id="9sphn-a0a031k151">
    <property type="family name" value="VirJ"/>
</dbReference>
<accession>A0A031K151</accession>
<evidence type="ECO:0000313" key="5">
    <source>
        <dbReference type="Proteomes" id="UP000094626"/>
    </source>
</evidence>
<geneLocation type="plasmid" evidence="2 5">
    <name>pSA1</name>
</geneLocation>
<name>A0A031K151_9SPHN</name>
<evidence type="ECO:0000313" key="2">
    <source>
        <dbReference type="EMBL" id="AOR79042.1"/>
    </source>
</evidence>
<reference evidence="2" key="2">
    <citation type="submission" date="2016-08" db="EMBL/GenBank/DDBJ databases">
        <authorList>
            <person name="Seilhamer J.J."/>
        </authorList>
    </citation>
    <scope>NUCLEOTIDE SEQUENCE [LARGE SCALE GENOMIC DNA]</scope>
    <source>
        <strain evidence="2">SA1</strain>
        <plasmid evidence="2">pSA1</plasmid>
    </source>
</reference>